<feature type="region of interest" description="Disordered" evidence="1">
    <location>
        <begin position="118"/>
        <end position="159"/>
    </location>
</feature>
<accession>A0ABR0W0P6</accession>
<dbReference type="PANTHER" id="PTHR33912">
    <property type="entry name" value="OS01G0939400 PROTEIN"/>
    <property type="match status" value="1"/>
</dbReference>
<sequence length="183" mass="19635">MSLVDYAASSDEDEPQTPADEEENEQVKKENPEKRPRFEVPAPGPSSAAPPNDNPVHSRNRMGPPSRKQAEMVSDQSSELKLPDASFLLNSTAVPSNLLNSSDHSSRVAAAMAESVARKRELNGSAASFPRNKVPKGTLPHSKGVPDTVGGRLVPPQLAGRSNVVTEDISKLFVRKPTNSSTE</sequence>
<dbReference type="InterPro" id="IPR040381">
    <property type="entry name" value="At4g14450-like"/>
</dbReference>
<dbReference type="Proteomes" id="UP001318860">
    <property type="component" value="Unassembled WGS sequence"/>
</dbReference>
<dbReference type="EMBL" id="JABTTQ020000320">
    <property type="protein sequence ID" value="KAK6140514.1"/>
    <property type="molecule type" value="Genomic_DNA"/>
</dbReference>
<feature type="compositionally biased region" description="Acidic residues" evidence="1">
    <location>
        <begin position="10"/>
        <end position="24"/>
    </location>
</feature>
<name>A0ABR0W0P6_REHGL</name>
<protein>
    <submittedName>
        <fullName evidence="2">Uncharacterized protein</fullName>
    </submittedName>
</protein>
<feature type="compositionally biased region" description="Basic and acidic residues" evidence="1">
    <location>
        <begin position="25"/>
        <end position="38"/>
    </location>
</feature>
<reference evidence="2 3" key="1">
    <citation type="journal article" date="2021" name="Comput. Struct. Biotechnol. J.">
        <title>De novo genome assembly of the potent medicinal plant Rehmannia glutinosa using nanopore technology.</title>
        <authorList>
            <person name="Ma L."/>
            <person name="Dong C."/>
            <person name="Song C."/>
            <person name="Wang X."/>
            <person name="Zheng X."/>
            <person name="Niu Y."/>
            <person name="Chen S."/>
            <person name="Feng W."/>
        </authorList>
    </citation>
    <scope>NUCLEOTIDE SEQUENCE [LARGE SCALE GENOMIC DNA]</scope>
    <source>
        <strain evidence="2">DH-2019</strain>
    </source>
</reference>
<organism evidence="2 3">
    <name type="scientific">Rehmannia glutinosa</name>
    <name type="common">Chinese foxglove</name>
    <dbReference type="NCBI Taxonomy" id="99300"/>
    <lineage>
        <taxon>Eukaryota</taxon>
        <taxon>Viridiplantae</taxon>
        <taxon>Streptophyta</taxon>
        <taxon>Embryophyta</taxon>
        <taxon>Tracheophyta</taxon>
        <taxon>Spermatophyta</taxon>
        <taxon>Magnoliopsida</taxon>
        <taxon>eudicotyledons</taxon>
        <taxon>Gunneridae</taxon>
        <taxon>Pentapetalae</taxon>
        <taxon>asterids</taxon>
        <taxon>lamiids</taxon>
        <taxon>Lamiales</taxon>
        <taxon>Orobanchaceae</taxon>
        <taxon>Rehmannieae</taxon>
        <taxon>Rehmannia</taxon>
    </lineage>
</organism>
<dbReference type="PANTHER" id="PTHR33912:SF3">
    <property type="entry name" value="OS01G0939400 PROTEIN"/>
    <property type="match status" value="1"/>
</dbReference>
<feature type="region of interest" description="Disordered" evidence="1">
    <location>
        <begin position="1"/>
        <end position="79"/>
    </location>
</feature>
<proteinExistence type="predicted"/>
<evidence type="ECO:0000313" key="3">
    <source>
        <dbReference type="Proteomes" id="UP001318860"/>
    </source>
</evidence>
<evidence type="ECO:0000313" key="2">
    <source>
        <dbReference type="EMBL" id="KAK6140514.1"/>
    </source>
</evidence>
<comment type="caution">
    <text evidence="2">The sequence shown here is derived from an EMBL/GenBank/DDBJ whole genome shotgun (WGS) entry which is preliminary data.</text>
</comment>
<evidence type="ECO:0000256" key="1">
    <source>
        <dbReference type="SAM" id="MobiDB-lite"/>
    </source>
</evidence>
<keyword evidence="3" id="KW-1185">Reference proteome</keyword>
<gene>
    <name evidence="2" type="ORF">DH2020_025744</name>
</gene>